<dbReference type="RefSeq" id="WP_088710808.1">
    <property type="nucleotide sequence ID" value="NZ_JAGSGB010000005.1"/>
</dbReference>
<dbReference type="PRINTS" id="PR00412">
    <property type="entry name" value="EPOXHYDRLASE"/>
</dbReference>
<accession>A0ABS7WNQ5</accession>
<dbReference type="Pfam" id="PF00561">
    <property type="entry name" value="Abhydrolase_1"/>
    <property type="match status" value="1"/>
</dbReference>
<dbReference type="InterPro" id="IPR000639">
    <property type="entry name" value="Epox_hydrolase-like"/>
</dbReference>
<comment type="caution">
    <text evidence="3">The sequence shown here is derived from an EMBL/GenBank/DDBJ whole genome shotgun (WGS) entry which is preliminary data.</text>
</comment>
<reference evidence="3 4" key="1">
    <citation type="submission" date="2021-04" db="EMBL/GenBank/DDBJ databases">
        <authorList>
            <person name="Pira H."/>
            <person name="Risdian C."/>
            <person name="Wink J."/>
        </authorList>
    </citation>
    <scope>NUCLEOTIDE SEQUENCE [LARGE SCALE GENOMIC DNA]</scope>
    <source>
        <strain evidence="3 4">DSM 107782</strain>
    </source>
</reference>
<name>A0ABS7WNQ5_9SPHN</name>
<dbReference type="SUPFAM" id="SSF53474">
    <property type="entry name" value="alpha/beta-Hydrolases"/>
    <property type="match status" value="1"/>
</dbReference>
<organism evidence="3 4">
    <name type="scientific">Pacificimonas aurantium</name>
    <dbReference type="NCBI Taxonomy" id="1250540"/>
    <lineage>
        <taxon>Bacteria</taxon>
        <taxon>Pseudomonadati</taxon>
        <taxon>Pseudomonadota</taxon>
        <taxon>Alphaproteobacteria</taxon>
        <taxon>Sphingomonadales</taxon>
        <taxon>Sphingosinicellaceae</taxon>
        <taxon>Pacificimonas</taxon>
    </lineage>
</organism>
<dbReference type="Gene3D" id="3.40.50.1820">
    <property type="entry name" value="alpha/beta hydrolase"/>
    <property type="match status" value="1"/>
</dbReference>
<keyword evidence="4" id="KW-1185">Reference proteome</keyword>
<dbReference type="InterPro" id="IPR000073">
    <property type="entry name" value="AB_hydrolase_1"/>
</dbReference>
<protein>
    <submittedName>
        <fullName evidence="3">Alpha/beta fold hydrolase</fullName>
    </submittedName>
</protein>
<dbReference type="InterPro" id="IPR029058">
    <property type="entry name" value="AB_hydrolase_fold"/>
</dbReference>
<keyword evidence="1 3" id="KW-0378">Hydrolase</keyword>
<evidence type="ECO:0000313" key="3">
    <source>
        <dbReference type="EMBL" id="MBZ6380038.1"/>
    </source>
</evidence>
<proteinExistence type="predicted"/>
<dbReference type="Proteomes" id="UP000824621">
    <property type="component" value="Unassembled WGS sequence"/>
</dbReference>
<dbReference type="GO" id="GO:0016787">
    <property type="term" value="F:hydrolase activity"/>
    <property type="evidence" value="ECO:0007669"/>
    <property type="project" value="UniProtKB-KW"/>
</dbReference>
<feature type="domain" description="AB hydrolase-1" evidence="2">
    <location>
        <begin position="41"/>
        <end position="295"/>
    </location>
</feature>
<dbReference type="EMBL" id="JAGSGB010000005">
    <property type="protein sequence ID" value="MBZ6380038.1"/>
    <property type="molecule type" value="Genomic_DNA"/>
</dbReference>
<gene>
    <name evidence="3" type="ORF">KCN53_15535</name>
</gene>
<sequence length="312" mass="34351">MTDWSWQPPAELGADVRMIPVGDIELETVVAGPPDSGKLAVLLHGFPELNVSWRHQIPMLAERGWRVWAPNMRGYGASSKPKGVDAYSIDILREDIGKLFDAARAEAPAGETLLMAHDWGGAVAWAYAIGKVRPLDRLAVCNMPHPATFGRALKLSSKQKRRSWYMGMFQIPRLPELMMTAGNARAVRRAFRGMAAHPENFPDELLDIYAEAAQRPGAMTAMINYYRAAARMAGRRESGAGILSEGGQVDIPTLLVWGTGDTALGLETLDGIDQFVPNLERKFLPGISHWVQQDAPEEVNRIVADWLDRAGV</sequence>
<dbReference type="PANTHER" id="PTHR43329">
    <property type="entry name" value="EPOXIDE HYDROLASE"/>
    <property type="match status" value="1"/>
</dbReference>
<evidence type="ECO:0000259" key="2">
    <source>
        <dbReference type="Pfam" id="PF00561"/>
    </source>
</evidence>
<evidence type="ECO:0000256" key="1">
    <source>
        <dbReference type="ARBA" id="ARBA00022801"/>
    </source>
</evidence>
<evidence type="ECO:0000313" key="4">
    <source>
        <dbReference type="Proteomes" id="UP000824621"/>
    </source>
</evidence>